<protein>
    <submittedName>
        <fullName evidence="5">Type-1 restriction enzyme EcoKI specificity protein</fullName>
    </submittedName>
</protein>
<dbReference type="PANTHER" id="PTHR43140:SF1">
    <property type="entry name" value="TYPE I RESTRICTION ENZYME ECOKI SPECIFICITY SUBUNIT"/>
    <property type="match status" value="1"/>
</dbReference>
<keyword evidence="6" id="KW-1185">Reference proteome</keyword>
<keyword evidence="3" id="KW-0238">DNA-binding</keyword>
<dbReference type="RefSeq" id="WP_081508441.1">
    <property type="nucleotide sequence ID" value="NZ_CP020474.1"/>
</dbReference>
<evidence type="ECO:0000313" key="6">
    <source>
        <dbReference type="Proteomes" id="UP000192273"/>
    </source>
</evidence>
<feature type="domain" description="Type I restriction modification DNA specificity" evidence="4">
    <location>
        <begin position="370"/>
        <end position="542"/>
    </location>
</feature>
<proteinExistence type="inferred from homology"/>
<reference evidence="5 6" key="1">
    <citation type="submission" date="2017-03" db="EMBL/GenBank/DDBJ databases">
        <title>Genome Sequence of Roseovarius mucosus strain SMR3 Isolated from a culture of the Diatom Skeletonema marinoi.</title>
        <authorList>
            <person name="Topel M."/>
            <person name="Pinder M."/>
            <person name="Johansson O.N."/>
            <person name="Kourtchenko O."/>
            <person name="Godhe A."/>
            <person name="Clarke A.K."/>
        </authorList>
    </citation>
    <scope>NUCLEOTIDE SEQUENCE [LARGE SCALE GENOMIC DNA]</scope>
    <source>
        <strain evidence="5 6">SMR3</strain>
    </source>
</reference>
<evidence type="ECO:0000256" key="2">
    <source>
        <dbReference type="ARBA" id="ARBA00022747"/>
    </source>
</evidence>
<sequence length="566" mass="62257">MRGEDFTADRLLALYDRVADSEDAIPRLRRFVLDLAVRGKLVEHDPSDEPAAELLKRIAKEKARLVKAGEIKEAKPISFIGEPVTPAPMGWMVVPLGEVINRHLGGGTPSKNDHSYWGGDIRWASVKDVGKAKYVDDTIDRITEKGLENSASNLVPAGNLIVVTRMGLGQLSINRVPVAINQDLRALFLSPFVDIDFVYNFFLTYGMEGTGLTVKGIKIEELLGIAFPLPPLAEQRRIVAKVDELMALCDRLEAARAGREGVRDRLTAATLARLTAAETDAETFPTHVRFALQSLPTLTTRPDQIKTLRQTILNLAVRGKLVAQDPTDEPAAELLKRIEKERAARLAGGRAQLMNELEAVAEHEQDFYLPKEWRWTRLGTVIKLWNGFAFKSADFKTTGIPVIRIGDLSDGEVKLSSSVHVSSDVAASVSDEVWIPEDALLLAMSGATTGKTAFNRTGKKLLLNQRVGRIDCFSMNVNFIRFFFETIIARNLSISLGTAIPNLSTKQIYETAIPLPPLAEQHRIVARVDALMALCDQLEASLTAATTTRSRLLESLLHEALNGAVA</sequence>
<dbReference type="CDD" id="cd17285">
    <property type="entry name" value="RMtype1_S_Csp16704I_TRD2-CR2_like"/>
    <property type="match status" value="1"/>
</dbReference>
<dbReference type="InterPro" id="IPR044946">
    <property type="entry name" value="Restrct_endonuc_typeI_TRD_sf"/>
</dbReference>
<evidence type="ECO:0000259" key="4">
    <source>
        <dbReference type="Pfam" id="PF01420"/>
    </source>
</evidence>
<gene>
    <name evidence="5" type="primary">hsdS</name>
    <name evidence="5" type="ORF">ROSMUCSMR3_03929</name>
</gene>
<dbReference type="EMBL" id="CP020474">
    <property type="protein sequence ID" value="ARE85375.1"/>
    <property type="molecule type" value="Genomic_DNA"/>
</dbReference>
<organism evidence="5 6">
    <name type="scientific">Roseovarius mucosus</name>
    <dbReference type="NCBI Taxonomy" id="215743"/>
    <lineage>
        <taxon>Bacteria</taxon>
        <taxon>Pseudomonadati</taxon>
        <taxon>Pseudomonadota</taxon>
        <taxon>Alphaproteobacteria</taxon>
        <taxon>Rhodobacterales</taxon>
        <taxon>Roseobacteraceae</taxon>
        <taxon>Roseovarius</taxon>
    </lineage>
</organism>
<feature type="domain" description="Type I restriction modification DNA specificity" evidence="4">
    <location>
        <begin position="89"/>
        <end position="254"/>
    </location>
</feature>
<dbReference type="Gene3D" id="3.90.220.20">
    <property type="entry name" value="DNA methylase specificity domains"/>
    <property type="match status" value="2"/>
</dbReference>
<dbReference type="AlphaFoldDB" id="A0A1V0RUP4"/>
<dbReference type="GO" id="GO:0003677">
    <property type="term" value="F:DNA binding"/>
    <property type="evidence" value="ECO:0007669"/>
    <property type="project" value="UniProtKB-KW"/>
</dbReference>
<dbReference type="Pfam" id="PF01420">
    <property type="entry name" value="Methylase_S"/>
    <property type="match status" value="2"/>
</dbReference>
<evidence type="ECO:0000256" key="3">
    <source>
        <dbReference type="ARBA" id="ARBA00023125"/>
    </source>
</evidence>
<dbReference type="REBASE" id="201531">
    <property type="entry name" value="S.Rmu3ORF3928P"/>
</dbReference>
<evidence type="ECO:0000313" key="5">
    <source>
        <dbReference type="EMBL" id="ARE85375.1"/>
    </source>
</evidence>
<dbReference type="Proteomes" id="UP000192273">
    <property type="component" value="Chromosome"/>
</dbReference>
<dbReference type="InterPro" id="IPR000055">
    <property type="entry name" value="Restrct_endonuc_typeI_TRD"/>
</dbReference>
<evidence type="ECO:0000256" key="1">
    <source>
        <dbReference type="ARBA" id="ARBA00010923"/>
    </source>
</evidence>
<dbReference type="GO" id="GO:0009307">
    <property type="term" value="P:DNA restriction-modification system"/>
    <property type="evidence" value="ECO:0007669"/>
    <property type="project" value="UniProtKB-KW"/>
</dbReference>
<keyword evidence="2" id="KW-0680">Restriction system</keyword>
<dbReference type="PANTHER" id="PTHR43140">
    <property type="entry name" value="TYPE-1 RESTRICTION ENZYME ECOKI SPECIFICITY PROTEIN"/>
    <property type="match status" value="1"/>
</dbReference>
<name>A0A1V0RUP4_9RHOB</name>
<dbReference type="CDD" id="cd17278">
    <property type="entry name" value="RMtype1_S_LdeBORF1052P-TRD2-CR2"/>
    <property type="match status" value="1"/>
</dbReference>
<dbReference type="InterPro" id="IPR051212">
    <property type="entry name" value="Type-I_RE_S_subunit"/>
</dbReference>
<dbReference type="OrthoDB" id="164285at2"/>
<dbReference type="SUPFAM" id="SSF116734">
    <property type="entry name" value="DNA methylase specificity domain"/>
    <property type="match status" value="2"/>
</dbReference>
<dbReference type="KEGG" id="rmm:ROSMUCSMR3_03929"/>
<accession>A0A1V0RUP4</accession>
<comment type="similarity">
    <text evidence="1">Belongs to the type-I restriction system S methylase family.</text>
</comment>